<evidence type="ECO:0000313" key="1">
    <source>
        <dbReference type="EMBL" id="MCI91272.1"/>
    </source>
</evidence>
<evidence type="ECO:0000313" key="2">
    <source>
        <dbReference type="Proteomes" id="UP000265520"/>
    </source>
</evidence>
<proteinExistence type="predicted"/>
<comment type="caution">
    <text evidence="1">The sequence shown here is derived from an EMBL/GenBank/DDBJ whole genome shotgun (WGS) entry which is preliminary data.</text>
</comment>
<accession>A0A392VUY6</accession>
<dbReference type="AlphaFoldDB" id="A0A392VUY6"/>
<sequence length="47" mass="5220">MPFNFMLEGCQPDVQHVVTVPPPIITVPPPVVHTVPFGNEQIYHAEP</sequence>
<feature type="non-terminal residue" evidence="1">
    <location>
        <position position="47"/>
    </location>
</feature>
<protein>
    <submittedName>
        <fullName evidence="1">Uncharacterized protein</fullName>
    </submittedName>
</protein>
<dbReference type="EMBL" id="LXQA011267526">
    <property type="protein sequence ID" value="MCI91272.1"/>
    <property type="molecule type" value="Genomic_DNA"/>
</dbReference>
<dbReference type="Proteomes" id="UP000265520">
    <property type="component" value="Unassembled WGS sequence"/>
</dbReference>
<organism evidence="1 2">
    <name type="scientific">Trifolium medium</name>
    <dbReference type="NCBI Taxonomy" id="97028"/>
    <lineage>
        <taxon>Eukaryota</taxon>
        <taxon>Viridiplantae</taxon>
        <taxon>Streptophyta</taxon>
        <taxon>Embryophyta</taxon>
        <taxon>Tracheophyta</taxon>
        <taxon>Spermatophyta</taxon>
        <taxon>Magnoliopsida</taxon>
        <taxon>eudicotyledons</taxon>
        <taxon>Gunneridae</taxon>
        <taxon>Pentapetalae</taxon>
        <taxon>rosids</taxon>
        <taxon>fabids</taxon>
        <taxon>Fabales</taxon>
        <taxon>Fabaceae</taxon>
        <taxon>Papilionoideae</taxon>
        <taxon>50 kb inversion clade</taxon>
        <taxon>NPAAA clade</taxon>
        <taxon>Hologalegina</taxon>
        <taxon>IRL clade</taxon>
        <taxon>Trifolieae</taxon>
        <taxon>Trifolium</taxon>
    </lineage>
</organism>
<reference evidence="1 2" key="1">
    <citation type="journal article" date="2018" name="Front. Plant Sci.">
        <title>Red Clover (Trifolium pratense) and Zigzag Clover (T. medium) - A Picture of Genomic Similarities and Differences.</title>
        <authorList>
            <person name="Dluhosova J."/>
            <person name="Istvanek J."/>
            <person name="Nedelnik J."/>
            <person name="Repkova J."/>
        </authorList>
    </citation>
    <scope>NUCLEOTIDE SEQUENCE [LARGE SCALE GENOMIC DNA]</scope>
    <source>
        <strain evidence="2">cv. 10/8</strain>
        <tissue evidence="1">Leaf</tissue>
    </source>
</reference>
<keyword evidence="2" id="KW-1185">Reference proteome</keyword>
<name>A0A392VUY6_9FABA</name>